<dbReference type="HOGENOM" id="CLU_1857018_0_0_1"/>
<proteinExistence type="predicted"/>
<organism evidence="3">
    <name type="scientific">Caenorhabditis brenneri</name>
    <name type="common">Nematode worm</name>
    <dbReference type="NCBI Taxonomy" id="135651"/>
    <lineage>
        <taxon>Eukaryota</taxon>
        <taxon>Metazoa</taxon>
        <taxon>Ecdysozoa</taxon>
        <taxon>Nematoda</taxon>
        <taxon>Chromadorea</taxon>
        <taxon>Rhabditida</taxon>
        <taxon>Rhabditina</taxon>
        <taxon>Rhabditomorpha</taxon>
        <taxon>Rhabditoidea</taxon>
        <taxon>Rhabditidae</taxon>
        <taxon>Peloderinae</taxon>
        <taxon>Caenorhabditis</taxon>
    </lineage>
</organism>
<evidence type="ECO:0000256" key="1">
    <source>
        <dbReference type="SAM" id="MobiDB-lite"/>
    </source>
</evidence>
<evidence type="ECO:0000313" key="2">
    <source>
        <dbReference type="EMBL" id="EGT39090.1"/>
    </source>
</evidence>
<feature type="region of interest" description="Disordered" evidence="1">
    <location>
        <begin position="1"/>
        <end position="59"/>
    </location>
</feature>
<sequence>MASFPFAGFQSENEGSDEEECSSSNQNKAHVESVSAKKRSSRTIKPRVPYSPEKSSTRVVNRGLKQKIEEKKLLKTSKNSEVVTKSIPENRKTETTIKNSSPVPWTDRTVIPIAPFDKTRTNGITPKDEEINELMEKI</sequence>
<dbReference type="AlphaFoldDB" id="G0MNN2"/>
<evidence type="ECO:0000313" key="3">
    <source>
        <dbReference type="Proteomes" id="UP000008068"/>
    </source>
</evidence>
<reference evidence="3" key="1">
    <citation type="submission" date="2011-07" db="EMBL/GenBank/DDBJ databases">
        <authorList>
            <consortium name="Caenorhabditis brenneri Sequencing and Analysis Consortium"/>
            <person name="Wilson R.K."/>
        </authorList>
    </citation>
    <scope>NUCLEOTIDE SEQUENCE [LARGE SCALE GENOMIC DNA]</scope>
    <source>
        <strain evidence="3">PB2801</strain>
    </source>
</reference>
<protein>
    <submittedName>
        <fullName evidence="2">Uncharacterized protein</fullName>
    </submittedName>
</protein>
<gene>
    <name evidence="2" type="ORF">CAEBREN_07103</name>
</gene>
<feature type="compositionally biased region" description="Basic residues" evidence="1">
    <location>
        <begin position="36"/>
        <end position="45"/>
    </location>
</feature>
<name>G0MNN2_CAEBE</name>
<dbReference type="InParanoid" id="G0MNN2"/>
<keyword evidence="3" id="KW-1185">Reference proteome</keyword>
<dbReference type="OrthoDB" id="6141102at2759"/>
<dbReference type="Proteomes" id="UP000008068">
    <property type="component" value="Unassembled WGS sequence"/>
</dbReference>
<accession>G0MNN2</accession>
<dbReference type="EMBL" id="GL379804">
    <property type="protein sequence ID" value="EGT39090.1"/>
    <property type="molecule type" value="Genomic_DNA"/>
</dbReference>
<feature type="region of interest" description="Disordered" evidence="1">
    <location>
        <begin position="76"/>
        <end position="103"/>
    </location>
</feature>